<name>A0ABQ0EN01_APOSI</name>
<evidence type="ECO:0000259" key="2">
    <source>
        <dbReference type="PROSITE" id="PS50076"/>
    </source>
</evidence>
<dbReference type="PANTHER" id="PTHR45168">
    <property type="entry name" value="DNAJ HOMOLOG SUBFAMILY B MEMBER 2"/>
    <property type="match status" value="1"/>
</dbReference>
<organism evidence="3 4">
    <name type="scientific">Apodemus speciosus</name>
    <name type="common">Large Japanese field mouse</name>
    <dbReference type="NCBI Taxonomy" id="105296"/>
    <lineage>
        <taxon>Eukaryota</taxon>
        <taxon>Metazoa</taxon>
        <taxon>Chordata</taxon>
        <taxon>Craniata</taxon>
        <taxon>Vertebrata</taxon>
        <taxon>Euteleostomi</taxon>
        <taxon>Mammalia</taxon>
        <taxon>Eutheria</taxon>
        <taxon>Euarchontoglires</taxon>
        <taxon>Glires</taxon>
        <taxon>Rodentia</taxon>
        <taxon>Myomorpha</taxon>
        <taxon>Muroidea</taxon>
        <taxon>Muridae</taxon>
        <taxon>Murinae</taxon>
        <taxon>Apodemus</taxon>
    </lineage>
</organism>
<proteinExistence type="predicted"/>
<dbReference type="CDD" id="cd06257">
    <property type="entry name" value="DnaJ"/>
    <property type="match status" value="1"/>
</dbReference>
<evidence type="ECO:0000313" key="4">
    <source>
        <dbReference type="Proteomes" id="UP001623349"/>
    </source>
</evidence>
<evidence type="ECO:0000313" key="3">
    <source>
        <dbReference type="EMBL" id="GAB1288233.1"/>
    </source>
</evidence>
<dbReference type="InterPro" id="IPR018253">
    <property type="entry name" value="DnaJ_domain_CS"/>
</dbReference>
<dbReference type="PANTHER" id="PTHR45168:SF1">
    <property type="entry name" value="DNAJ HOMOLOG SUBFAMILY B MEMBER 2"/>
    <property type="match status" value="1"/>
</dbReference>
<feature type="domain" description="J" evidence="2">
    <location>
        <begin position="3"/>
        <end position="69"/>
    </location>
</feature>
<protein>
    <recommendedName>
        <fullName evidence="2">J domain-containing protein</fullName>
    </recommendedName>
</protein>
<dbReference type="Gene3D" id="1.10.287.110">
    <property type="entry name" value="DnaJ domain"/>
    <property type="match status" value="1"/>
</dbReference>
<dbReference type="InterPro" id="IPR001623">
    <property type="entry name" value="DnaJ_domain"/>
</dbReference>
<dbReference type="InterPro" id="IPR013761">
    <property type="entry name" value="SAM/pointed_sf"/>
</dbReference>
<dbReference type="Gene3D" id="1.10.150.50">
    <property type="entry name" value="Transcription Factor, Ets-1"/>
    <property type="match status" value="1"/>
</dbReference>
<reference evidence="3 4" key="1">
    <citation type="submission" date="2024-08" db="EMBL/GenBank/DDBJ databases">
        <title>The draft genome of Apodemus speciosus.</title>
        <authorList>
            <person name="Nabeshima K."/>
            <person name="Suzuki S."/>
            <person name="Onuma M."/>
        </authorList>
    </citation>
    <scope>NUCLEOTIDE SEQUENCE [LARGE SCALE GENOMIC DNA]</scope>
    <source>
        <strain evidence="3">IB14-021</strain>
    </source>
</reference>
<accession>A0ABQ0EN01</accession>
<dbReference type="SUPFAM" id="SSF46565">
    <property type="entry name" value="Chaperone J-domain"/>
    <property type="match status" value="1"/>
</dbReference>
<dbReference type="SMART" id="SM00271">
    <property type="entry name" value="DnaJ"/>
    <property type="match status" value="1"/>
</dbReference>
<keyword evidence="1" id="KW-0143">Chaperone</keyword>
<sequence>MVNYYKVLGVPQNASSSDIKRAFHQLALQVHPDKNPGDKEAAEEKFKQVAEAYNILSDAKKRKDYDRSRWNRTKVEIRDDSRDKGEIIRGDDVRDETDWEEEICSRRPRRTFQKVVEDEDLFSGDSLFTGPMTRSRRASSPFFTVTPIMDTGFSTFVSEGSRLNPDDPETFVPYVSQGMGKFRLVTTCSKIVNGKRVVTKRVVENIRGPKKIENERLFRQNPSRGCEIDGKSLLLMTRNDVLTGLQLKLGPALKIYEYHVKPLQTKHLKNNSS</sequence>
<dbReference type="Pfam" id="PF00226">
    <property type="entry name" value="DnaJ"/>
    <property type="match status" value="1"/>
</dbReference>
<evidence type="ECO:0000256" key="1">
    <source>
        <dbReference type="ARBA" id="ARBA00023186"/>
    </source>
</evidence>
<dbReference type="InterPro" id="IPR043183">
    <property type="entry name" value="DNJB2/6-like"/>
</dbReference>
<dbReference type="Proteomes" id="UP001623349">
    <property type="component" value="Unassembled WGS sequence"/>
</dbReference>
<dbReference type="EMBL" id="BAAFST010000003">
    <property type="protein sequence ID" value="GAB1288233.1"/>
    <property type="molecule type" value="Genomic_DNA"/>
</dbReference>
<dbReference type="PROSITE" id="PS00636">
    <property type="entry name" value="DNAJ_1"/>
    <property type="match status" value="1"/>
</dbReference>
<keyword evidence="4" id="KW-1185">Reference proteome</keyword>
<dbReference type="InterPro" id="IPR036869">
    <property type="entry name" value="J_dom_sf"/>
</dbReference>
<gene>
    <name evidence="3" type="ORF">APTSU1_000346300</name>
</gene>
<dbReference type="PRINTS" id="PR00625">
    <property type="entry name" value="JDOMAIN"/>
</dbReference>
<comment type="caution">
    <text evidence="3">The sequence shown here is derived from an EMBL/GenBank/DDBJ whole genome shotgun (WGS) entry which is preliminary data.</text>
</comment>
<dbReference type="PROSITE" id="PS50076">
    <property type="entry name" value="DNAJ_2"/>
    <property type="match status" value="1"/>
</dbReference>